<sequence length="1095" mass="116317">MSGYVPLQEEGDVGSPGTASSPKQKRALNRCLATLGGWVCSVAFSSITGTKVVAGDDKGKVTMLDAESGATLWQTELGGDVCSVAFSSTTDTKVVAGDFNGKVTMLDAESGETLWQTELGGYVYSVAFSSTTDTKVVAGDEKGKVTMLDAESGATLWQTELGGEVRSVAFSSTTDTKVVAGDEKGKVTMLDAESGATLWQTELGGEVCSVAFSSTTDTKVVAGNSEGKVTMLDAESGETLWQTELGGIVRSVAFSSTTDTKTELSGGVLSVAFSSTTDTKVVAGDEKGKVTMLDAESGATLWQTELGGDVRSVAFSSTTDTMVVAGDEMGYVTMLDAESGATLWQTELGGGVLSVAFSSTTDTKVVAGDEKGKVTMLDAESGATLWQTGLRGTVLSVAFSSTTDTKVVAGDSRGMVTMLDAESGATLWQTELGGYVRSVAFSSTTDTKVVAGDEKGKVTFFNLVDEIMLTRIEDTSRSLDVGALCKVVSRTSLLCGTSLGGRSLATILAKRSEAQGAVQFIEWLQQHCSDGERAAAAASLLRRDEDGANALEYAMNSRKTAVVQAFIDFLLRFASPNTLDLLLSKGATELSSLEGVVESYTPLLVAALAARPLCSYAHSGASISRYSAALLDADRSRVRLKVASVPADAIAQRFWDESGKEAADAVDVICGGGPASEPVRAAIAFKWAAYGRKRWYQQVGWYAGYVCGFLGGAGLLLLSPTTSIEPVDGADLGGEESSDGRLLVGALLFAATSLINLVYLLEEVAEVRSLGGRKYLSSLTNLNDASLHGLVLLLAPLLMLSSRSASSVAAVATALLFLKGQKVLRGNEGMSFLVNMLYEIILDMRAFLIIQFGAIVLNAFAFRLLRGDTDTYASFSASLFSSYALLMHGEGVGELDLYMDSMITTALLFSMTLLVDIVMMNALIAIMSDTYDRVSESRLEMGLLGQAQLLVDIEKAMNDEDRHNKDFFPKWLHIIRIKDEDGGDDGWSGRLRAMKSKIDSIEEAIQQKVGAVEQKVGAVEHKVGAVEQKIVRAIEQQVGKNEQNIVEAIERKIVEAVERKIVEAVEQKVGTVEHKVSTVEQKVGTVEQKVLLEQK</sequence>
<dbReference type="InterPro" id="IPR018391">
    <property type="entry name" value="PQQ_b-propeller_rpt"/>
</dbReference>
<feature type="transmembrane region" description="Helical" evidence="6">
    <location>
        <begin position="845"/>
        <end position="865"/>
    </location>
</feature>
<evidence type="ECO:0000256" key="1">
    <source>
        <dbReference type="ARBA" id="ARBA00004141"/>
    </source>
</evidence>
<feature type="domain" description="Pyrrolo-quinoline quinone repeat" evidence="8">
    <location>
        <begin position="275"/>
        <end position="322"/>
    </location>
</feature>
<dbReference type="SMART" id="SM00564">
    <property type="entry name" value="PQQ"/>
    <property type="match status" value="9"/>
</dbReference>
<dbReference type="InterPro" id="IPR001680">
    <property type="entry name" value="WD40_rpt"/>
</dbReference>
<dbReference type="PANTHER" id="PTHR44394:SF1">
    <property type="entry name" value="BETA-ALANINE-ACTIVATING ENZYME"/>
    <property type="match status" value="1"/>
</dbReference>
<feature type="transmembrane region" description="Helical" evidence="6">
    <location>
        <begin position="871"/>
        <end position="889"/>
    </location>
</feature>
<feature type="transmembrane region" description="Helical" evidence="6">
    <location>
        <begin position="742"/>
        <end position="761"/>
    </location>
</feature>
<dbReference type="PANTHER" id="PTHR44394">
    <property type="entry name" value="BETA-ALANINE-ACTIVATING ENZYME"/>
    <property type="match status" value="1"/>
</dbReference>
<evidence type="ECO:0000256" key="4">
    <source>
        <dbReference type="ARBA" id="ARBA00023136"/>
    </source>
</evidence>
<proteinExistence type="predicted"/>
<dbReference type="GO" id="GO:0005216">
    <property type="term" value="F:monoatomic ion channel activity"/>
    <property type="evidence" value="ECO:0007669"/>
    <property type="project" value="InterPro"/>
</dbReference>
<accession>A0AB34I9K7</accession>
<evidence type="ECO:0000256" key="5">
    <source>
        <dbReference type="SAM" id="MobiDB-lite"/>
    </source>
</evidence>
<feature type="transmembrane region" description="Helical" evidence="6">
    <location>
        <begin position="901"/>
        <end position="927"/>
    </location>
</feature>
<dbReference type="GO" id="GO:0016020">
    <property type="term" value="C:membrane"/>
    <property type="evidence" value="ECO:0007669"/>
    <property type="project" value="UniProtKB-SubCell"/>
</dbReference>
<dbReference type="SMART" id="SM00320">
    <property type="entry name" value="WD40"/>
    <property type="match status" value="9"/>
</dbReference>
<feature type="transmembrane region" description="Helical" evidence="6">
    <location>
        <begin position="702"/>
        <end position="722"/>
    </location>
</feature>
<comment type="subcellular location">
    <subcellularLocation>
        <location evidence="1">Membrane</location>
        <topology evidence="1">Multi-pass membrane protein</topology>
    </subcellularLocation>
</comment>
<reference evidence="9 10" key="1">
    <citation type="journal article" date="2024" name="Science">
        <title>Giant polyketide synthase enzymes in the biosynthesis of giant marine polyether toxins.</title>
        <authorList>
            <person name="Fallon T.R."/>
            <person name="Shende V.V."/>
            <person name="Wierzbicki I.H."/>
            <person name="Pendleton A.L."/>
            <person name="Watervoot N.F."/>
            <person name="Auber R.P."/>
            <person name="Gonzalez D.J."/>
            <person name="Wisecaver J.H."/>
            <person name="Moore B.S."/>
        </authorList>
    </citation>
    <scope>NUCLEOTIDE SEQUENCE [LARGE SCALE GENOMIC DNA]</scope>
    <source>
        <strain evidence="9 10">12B1</strain>
    </source>
</reference>
<feature type="domain" description="Pyrrolo-quinoline quinone repeat" evidence="8">
    <location>
        <begin position="100"/>
        <end position="263"/>
    </location>
</feature>
<gene>
    <name evidence="9" type="ORF">AB1Y20_016989</name>
</gene>
<dbReference type="GO" id="GO:0043041">
    <property type="term" value="P:amino acid activation for nonribosomal peptide biosynthetic process"/>
    <property type="evidence" value="ECO:0007669"/>
    <property type="project" value="TreeGrafter"/>
</dbReference>
<keyword evidence="10" id="KW-1185">Reference proteome</keyword>
<dbReference type="InterPro" id="IPR005821">
    <property type="entry name" value="Ion_trans_dom"/>
</dbReference>
<dbReference type="InterPro" id="IPR052091">
    <property type="entry name" value="Beta-ala_Activ/Resist"/>
</dbReference>
<dbReference type="EMBL" id="JBGBPQ010000033">
    <property type="protein sequence ID" value="KAL1495122.1"/>
    <property type="molecule type" value="Genomic_DNA"/>
</dbReference>
<evidence type="ECO:0000259" key="8">
    <source>
        <dbReference type="Pfam" id="PF13360"/>
    </source>
</evidence>
<comment type="caution">
    <text evidence="9">The sequence shown here is derived from an EMBL/GenBank/DDBJ whole genome shotgun (WGS) entry which is preliminary data.</text>
</comment>
<evidence type="ECO:0000259" key="7">
    <source>
        <dbReference type="Pfam" id="PF00520"/>
    </source>
</evidence>
<feature type="domain" description="Pyrrolo-quinoline quinone repeat" evidence="8">
    <location>
        <begin position="40"/>
        <end position="90"/>
    </location>
</feature>
<feature type="region of interest" description="Disordered" evidence="5">
    <location>
        <begin position="1"/>
        <end position="23"/>
    </location>
</feature>
<dbReference type="SUPFAM" id="SSF50998">
    <property type="entry name" value="Quinoprotein alcohol dehydrogenase-like"/>
    <property type="match status" value="1"/>
</dbReference>
<protein>
    <recommendedName>
        <fullName evidence="11">Ion transport domain-containing protein</fullName>
    </recommendedName>
</protein>
<keyword evidence="2 6" id="KW-0812">Transmembrane</keyword>
<evidence type="ECO:0000313" key="9">
    <source>
        <dbReference type="EMBL" id="KAL1495122.1"/>
    </source>
</evidence>
<feature type="domain" description="Pyrrolo-quinoline quinone repeat" evidence="8">
    <location>
        <begin position="329"/>
        <end position="462"/>
    </location>
</feature>
<dbReference type="Gene3D" id="2.130.10.10">
    <property type="entry name" value="YVTN repeat-like/Quinoprotein amine dehydrogenase"/>
    <property type="match status" value="2"/>
</dbReference>
<dbReference type="Pfam" id="PF00520">
    <property type="entry name" value="Ion_trans"/>
    <property type="match status" value="1"/>
</dbReference>
<evidence type="ECO:0008006" key="11">
    <source>
        <dbReference type="Google" id="ProtNLM"/>
    </source>
</evidence>
<evidence type="ECO:0000256" key="6">
    <source>
        <dbReference type="SAM" id="Phobius"/>
    </source>
</evidence>
<evidence type="ECO:0000256" key="3">
    <source>
        <dbReference type="ARBA" id="ARBA00022989"/>
    </source>
</evidence>
<dbReference type="InterPro" id="IPR015943">
    <property type="entry name" value="WD40/YVTN_repeat-like_dom_sf"/>
</dbReference>
<dbReference type="InterPro" id="IPR011047">
    <property type="entry name" value="Quinoprotein_ADH-like_sf"/>
</dbReference>
<evidence type="ECO:0000313" key="10">
    <source>
        <dbReference type="Proteomes" id="UP001515480"/>
    </source>
</evidence>
<keyword evidence="3 6" id="KW-1133">Transmembrane helix</keyword>
<dbReference type="InterPro" id="IPR002372">
    <property type="entry name" value="PQQ_rpt_dom"/>
</dbReference>
<organism evidence="9 10">
    <name type="scientific">Prymnesium parvum</name>
    <name type="common">Toxic golden alga</name>
    <dbReference type="NCBI Taxonomy" id="97485"/>
    <lineage>
        <taxon>Eukaryota</taxon>
        <taxon>Haptista</taxon>
        <taxon>Haptophyta</taxon>
        <taxon>Prymnesiophyceae</taxon>
        <taxon>Prymnesiales</taxon>
        <taxon>Prymnesiaceae</taxon>
        <taxon>Prymnesium</taxon>
    </lineage>
</organism>
<keyword evidence="4 6" id="KW-0472">Membrane</keyword>
<dbReference type="AlphaFoldDB" id="A0AB34I9K7"/>
<dbReference type="Pfam" id="PF13360">
    <property type="entry name" value="PQQ_2"/>
    <property type="match status" value="4"/>
</dbReference>
<dbReference type="Proteomes" id="UP001515480">
    <property type="component" value="Unassembled WGS sequence"/>
</dbReference>
<evidence type="ECO:0000256" key="2">
    <source>
        <dbReference type="ARBA" id="ARBA00022692"/>
    </source>
</evidence>
<name>A0AB34I9K7_PRYPA</name>
<feature type="domain" description="Ion transport" evidence="7">
    <location>
        <begin position="746"/>
        <end position="937"/>
    </location>
</feature>